<dbReference type="PANTHER" id="PTHR10357:SF216">
    <property type="entry name" value="MALTOOLIGOSYL TREHALOSE SYNTHASE-RELATED"/>
    <property type="match status" value="1"/>
</dbReference>
<dbReference type="AlphaFoldDB" id="A0A2J6WTU4"/>
<evidence type="ECO:0000259" key="1">
    <source>
        <dbReference type="SMART" id="SM00642"/>
    </source>
</evidence>
<dbReference type="Proteomes" id="UP000243376">
    <property type="component" value="Unassembled WGS sequence"/>
</dbReference>
<dbReference type="SMART" id="SM00642">
    <property type="entry name" value="Aamy"/>
    <property type="match status" value="1"/>
</dbReference>
<reference evidence="2 3" key="1">
    <citation type="submission" date="2018-01" db="EMBL/GenBank/DDBJ databases">
        <title>Metagenomic assembled genomes from two thermal pools in the Uzon Caldera, Kamchatka, Russia.</title>
        <authorList>
            <person name="Wilkins L."/>
            <person name="Ettinger C."/>
        </authorList>
    </citation>
    <scope>NUCLEOTIDE SEQUENCE [LARGE SCALE GENOMIC DNA]</scope>
    <source>
        <strain evidence="2">ZAV-02</strain>
    </source>
</reference>
<comment type="caution">
    <text evidence="2">The sequence shown here is derived from an EMBL/GenBank/DDBJ whole genome shotgun (WGS) entry which is preliminary data.</text>
</comment>
<dbReference type="Gene3D" id="3.30.1590.10">
    <property type="entry name" value="Maltooligosyl trehalose synthase, domain 2"/>
    <property type="match status" value="1"/>
</dbReference>
<proteinExistence type="predicted"/>
<dbReference type="SUPFAM" id="SSF51445">
    <property type="entry name" value="(Trans)glycosidases"/>
    <property type="match status" value="1"/>
</dbReference>
<name>A0A2J6WTU4_9CHLR</name>
<evidence type="ECO:0000313" key="3">
    <source>
        <dbReference type="Proteomes" id="UP000243376"/>
    </source>
</evidence>
<accession>A0A2J6WTU4</accession>
<dbReference type="GO" id="GO:0005992">
    <property type="term" value="P:trehalose biosynthetic process"/>
    <property type="evidence" value="ECO:0007669"/>
    <property type="project" value="TreeGrafter"/>
</dbReference>
<organism evidence="2 3">
    <name type="scientific">Chloroflexus aggregans</name>
    <dbReference type="NCBI Taxonomy" id="152260"/>
    <lineage>
        <taxon>Bacteria</taxon>
        <taxon>Bacillati</taxon>
        <taxon>Chloroflexota</taxon>
        <taxon>Chloroflexia</taxon>
        <taxon>Chloroflexales</taxon>
        <taxon>Chloroflexineae</taxon>
        <taxon>Chloroflexaceae</taxon>
        <taxon>Chloroflexus</taxon>
    </lineage>
</organism>
<evidence type="ECO:0000313" key="2">
    <source>
        <dbReference type="EMBL" id="PMP74159.1"/>
    </source>
</evidence>
<dbReference type="GO" id="GO:0047470">
    <property type="term" value="F:(1,4)-alpha-D-glucan 1-alpha-D-glucosylmutase activity"/>
    <property type="evidence" value="ECO:0007669"/>
    <property type="project" value="TreeGrafter"/>
</dbReference>
<gene>
    <name evidence="2" type="ORF">C0184_15345</name>
</gene>
<dbReference type="PANTHER" id="PTHR10357">
    <property type="entry name" value="ALPHA-AMYLASE FAMILY MEMBER"/>
    <property type="match status" value="1"/>
</dbReference>
<sequence>MIDAELRIPRATYRLQLNADLTFTDVAHLVPYFVDLGISDLYFSPILTPRAGSRHGYDITDHSQLNPELGGEAGFTQLAETLRAHQLGLILDVVPNHMGIGDPRNVWWRDVLENGPSSIFAPYFDIDWDPVAPELHGKVLLPVLGDQYGVILERGELRLYYDDDGGFSLGYWEHRFPLNPRSYADILTQKLDDLLSNLGSDHPDAIELQSIITAIGYLPSRHEVSPERIIERNREKEVIKRRIATLVANSEPVRQMIAQALADYNGDPSDPKSFDLLDALLARQSYRLAFWRVATEEINYRRFFDINDLAAIRVELPDVLQATHDLIMRLLAEGIA</sequence>
<dbReference type="EMBL" id="PNIQ01001027">
    <property type="protein sequence ID" value="PMP74159.1"/>
    <property type="molecule type" value="Genomic_DNA"/>
</dbReference>
<feature type="non-terminal residue" evidence="2">
    <location>
        <position position="336"/>
    </location>
</feature>
<dbReference type="Pfam" id="PF00128">
    <property type="entry name" value="Alpha-amylase"/>
    <property type="match status" value="1"/>
</dbReference>
<dbReference type="InterPro" id="IPR006047">
    <property type="entry name" value="GH13_cat_dom"/>
</dbReference>
<dbReference type="Gene3D" id="3.20.20.80">
    <property type="entry name" value="Glycosidases"/>
    <property type="match status" value="1"/>
</dbReference>
<dbReference type="GO" id="GO:0030980">
    <property type="term" value="P:alpha-glucan catabolic process"/>
    <property type="evidence" value="ECO:0007669"/>
    <property type="project" value="TreeGrafter"/>
</dbReference>
<protein>
    <submittedName>
        <fullName evidence="2">Malto-oligosyltrehalose synthase</fullName>
    </submittedName>
</protein>
<dbReference type="InterPro" id="IPR017853">
    <property type="entry name" value="GH"/>
</dbReference>
<dbReference type="FunFam" id="3.20.20.80:FF:000341">
    <property type="entry name" value="Maltooligosyl trehalose synthase"/>
    <property type="match status" value="1"/>
</dbReference>
<feature type="domain" description="Glycosyl hydrolase family 13 catalytic" evidence="1">
    <location>
        <begin position="16"/>
        <end position="313"/>
    </location>
</feature>